<proteinExistence type="predicted"/>
<evidence type="ECO:0000313" key="1">
    <source>
        <dbReference type="EMBL" id="THD26848.1"/>
    </source>
</evidence>
<keyword evidence="2" id="KW-1185">Reference proteome</keyword>
<dbReference type="Proteomes" id="UP000230066">
    <property type="component" value="Unassembled WGS sequence"/>
</dbReference>
<dbReference type="EMBL" id="JXXN02000610">
    <property type="protein sequence ID" value="THD26848.1"/>
    <property type="molecule type" value="Genomic_DNA"/>
</dbReference>
<sequence>MEPERSRQPEELELLWMRMKAKTDENLRSTPRVVRLPDRSQKVGAATMENAFCKREQLRPVDPNRDVIHEDLRVAVDQLEDSGKCGYLYVLPRKEPRR</sequence>
<organism evidence="1 2">
    <name type="scientific">Fasciola hepatica</name>
    <name type="common">Liver fluke</name>
    <dbReference type="NCBI Taxonomy" id="6192"/>
    <lineage>
        <taxon>Eukaryota</taxon>
        <taxon>Metazoa</taxon>
        <taxon>Spiralia</taxon>
        <taxon>Lophotrochozoa</taxon>
        <taxon>Platyhelminthes</taxon>
        <taxon>Trematoda</taxon>
        <taxon>Digenea</taxon>
        <taxon>Plagiorchiida</taxon>
        <taxon>Echinostomata</taxon>
        <taxon>Echinostomatoidea</taxon>
        <taxon>Fasciolidae</taxon>
        <taxon>Fasciola</taxon>
    </lineage>
</organism>
<accession>A0A4E0RW33</accession>
<gene>
    <name evidence="1" type="ORF">D915_002317</name>
</gene>
<dbReference type="Gene3D" id="1.20.5.110">
    <property type="match status" value="1"/>
</dbReference>
<dbReference type="AlphaFoldDB" id="A0A4E0RW33"/>
<protein>
    <submittedName>
        <fullName evidence="1">Uncharacterized protein</fullName>
    </submittedName>
</protein>
<reference evidence="1" key="1">
    <citation type="submission" date="2019-03" db="EMBL/GenBank/DDBJ databases">
        <title>Improved annotation for the trematode Fasciola hepatica.</title>
        <authorList>
            <person name="Choi Y.-J."/>
            <person name="Martin J."/>
            <person name="Mitreva M."/>
        </authorList>
    </citation>
    <scope>NUCLEOTIDE SEQUENCE [LARGE SCALE GENOMIC DNA]</scope>
</reference>
<evidence type="ECO:0000313" key="2">
    <source>
        <dbReference type="Proteomes" id="UP000230066"/>
    </source>
</evidence>
<name>A0A4E0RW33_FASHE</name>
<dbReference type="SUPFAM" id="SSF58038">
    <property type="entry name" value="SNARE fusion complex"/>
    <property type="match status" value="1"/>
</dbReference>
<comment type="caution">
    <text evidence="1">The sequence shown here is derived from an EMBL/GenBank/DDBJ whole genome shotgun (WGS) entry which is preliminary data.</text>
</comment>